<evidence type="ECO:0000313" key="9">
    <source>
        <dbReference type="EMBL" id="GAY58814.1"/>
    </source>
</evidence>
<name>A0A2H5Q2K4_CITUN</name>
<keyword evidence="10" id="KW-1185">Reference proteome</keyword>
<gene>
    <name evidence="9" type="ORF">CUMW_189720</name>
</gene>
<evidence type="ECO:0000256" key="5">
    <source>
        <dbReference type="ARBA" id="ARBA00022989"/>
    </source>
</evidence>
<keyword evidence="4 7" id="KW-0812">Transmembrane</keyword>
<evidence type="ECO:0000256" key="2">
    <source>
        <dbReference type="ARBA" id="ARBA00010992"/>
    </source>
</evidence>
<dbReference type="SUPFAM" id="SSF103473">
    <property type="entry name" value="MFS general substrate transporter"/>
    <property type="match status" value="1"/>
</dbReference>
<keyword evidence="5 7" id="KW-1133">Transmembrane helix</keyword>
<reference evidence="9 10" key="1">
    <citation type="journal article" date="2017" name="Front. Genet.">
        <title>Draft sequencing of the heterozygous diploid genome of Satsuma (Citrus unshiu Marc.) using a hybrid assembly approach.</title>
        <authorList>
            <person name="Shimizu T."/>
            <person name="Tanizawa Y."/>
            <person name="Mochizuki T."/>
            <person name="Nagasaki H."/>
            <person name="Yoshioka T."/>
            <person name="Toyoda A."/>
            <person name="Fujiyama A."/>
            <person name="Kaminuma E."/>
            <person name="Nakamura Y."/>
        </authorList>
    </citation>
    <scope>NUCLEOTIDE SEQUENCE [LARGE SCALE GENOMIC DNA]</scope>
    <source>
        <strain evidence="10">cv. Miyagawa wase</strain>
    </source>
</reference>
<feature type="transmembrane region" description="Helical" evidence="7">
    <location>
        <begin position="147"/>
        <end position="168"/>
    </location>
</feature>
<dbReference type="Gene3D" id="1.20.1250.20">
    <property type="entry name" value="MFS general substrate transporter like domains"/>
    <property type="match status" value="2"/>
</dbReference>
<evidence type="ECO:0000259" key="8">
    <source>
        <dbReference type="PROSITE" id="PS50850"/>
    </source>
</evidence>
<proteinExistence type="inferred from homology"/>
<dbReference type="InterPro" id="IPR003663">
    <property type="entry name" value="Sugar/inositol_transpt"/>
</dbReference>
<evidence type="ECO:0000256" key="3">
    <source>
        <dbReference type="ARBA" id="ARBA00022597"/>
    </source>
</evidence>
<evidence type="ECO:0000256" key="7">
    <source>
        <dbReference type="SAM" id="Phobius"/>
    </source>
</evidence>
<comment type="caution">
    <text evidence="9">The sequence shown here is derived from an EMBL/GenBank/DDBJ whole genome shotgun (WGS) entry which is preliminary data.</text>
</comment>
<evidence type="ECO:0000256" key="4">
    <source>
        <dbReference type="ARBA" id="ARBA00022692"/>
    </source>
</evidence>
<feature type="transmembrane region" description="Helical" evidence="7">
    <location>
        <begin position="282"/>
        <end position="306"/>
    </location>
</feature>
<evidence type="ECO:0000313" key="10">
    <source>
        <dbReference type="Proteomes" id="UP000236630"/>
    </source>
</evidence>
<dbReference type="PANTHER" id="PTHR48021:SF48">
    <property type="entry name" value="MAJOR FACILITATOR SUPERFAMILY (MFS) PROFILE DOMAIN-CONTAINING PROTEIN"/>
    <property type="match status" value="1"/>
</dbReference>
<dbReference type="GO" id="GO:0016020">
    <property type="term" value="C:membrane"/>
    <property type="evidence" value="ECO:0007669"/>
    <property type="project" value="UniProtKB-SubCell"/>
</dbReference>
<dbReference type="AlphaFoldDB" id="A0A2H5Q2K4"/>
<keyword evidence="3" id="KW-0813">Transport</keyword>
<sequence length="355" mass="37731">MENPESLEEGLIAKSSLAQPNPIKITNEVGERSGLPGSDNSSATPVVVLSTLVAICGSFAHGCSAMWLSELFCIVGWLAIAFSKDAWSLYLGRFSLGIGLAIIAYVVPIYVAEITPKNIRGAFTATNQFLIASGLSVMYLVGTVVSWRALALIAAVPCLLQVVGLFFIPESPRWLSLRGKTADISMESADIRVGVGLMVLQPLAGSAAIAYYASYIFAAAELMNIEGNDSLPAIGVSILLTDRFGRRPLLLASTIGMGLSLTIIALAFGLQDTHLWNEATPVLVYIGIMGFSIAYSLGMAGLPSVIMSEIFPINIKGTFSIFWVICAAAVAFAAFLVPETKGRTLEEIQISITKL</sequence>
<feature type="transmembrane region" description="Helical" evidence="7">
    <location>
        <begin position="90"/>
        <end position="111"/>
    </location>
</feature>
<accession>A0A2H5Q2K4</accession>
<protein>
    <recommendedName>
        <fullName evidence="8">Major facilitator superfamily (MFS) profile domain-containing protein</fullName>
    </recommendedName>
</protein>
<feature type="transmembrane region" description="Helical" evidence="7">
    <location>
        <begin position="42"/>
        <end position="60"/>
    </location>
</feature>
<evidence type="ECO:0000256" key="1">
    <source>
        <dbReference type="ARBA" id="ARBA00004141"/>
    </source>
</evidence>
<dbReference type="InterPro" id="IPR050549">
    <property type="entry name" value="MFS_Trehalose_Transporter"/>
</dbReference>
<feature type="domain" description="Major facilitator superfamily (MFS) profile" evidence="8">
    <location>
        <begin position="1"/>
        <end position="355"/>
    </location>
</feature>
<dbReference type="EMBL" id="BDQV01000192">
    <property type="protein sequence ID" value="GAY58814.1"/>
    <property type="molecule type" value="Genomic_DNA"/>
</dbReference>
<dbReference type="Proteomes" id="UP000236630">
    <property type="component" value="Unassembled WGS sequence"/>
</dbReference>
<dbReference type="InterPro" id="IPR020846">
    <property type="entry name" value="MFS_dom"/>
</dbReference>
<dbReference type="InterPro" id="IPR005828">
    <property type="entry name" value="MFS_sugar_transport-like"/>
</dbReference>
<dbReference type="PANTHER" id="PTHR48021">
    <property type="match status" value="1"/>
</dbReference>
<feature type="transmembrane region" description="Helical" evidence="7">
    <location>
        <begin position="318"/>
        <end position="337"/>
    </location>
</feature>
<dbReference type="Pfam" id="PF00083">
    <property type="entry name" value="Sugar_tr"/>
    <property type="match status" value="2"/>
</dbReference>
<evidence type="ECO:0000256" key="6">
    <source>
        <dbReference type="ARBA" id="ARBA00023136"/>
    </source>
</evidence>
<dbReference type="PRINTS" id="PR00171">
    <property type="entry name" value="SUGRTRNSPORT"/>
</dbReference>
<comment type="subcellular location">
    <subcellularLocation>
        <location evidence="1">Membrane</location>
        <topology evidence="1">Multi-pass membrane protein</topology>
    </subcellularLocation>
</comment>
<keyword evidence="6 7" id="KW-0472">Membrane</keyword>
<comment type="similarity">
    <text evidence="2">Belongs to the major facilitator superfamily. Sugar transporter (TC 2.A.1.1) family.</text>
</comment>
<dbReference type="GO" id="GO:0022857">
    <property type="term" value="F:transmembrane transporter activity"/>
    <property type="evidence" value="ECO:0007669"/>
    <property type="project" value="InterPro"/>
</dbReference>
<dbReference type="InterPro" id="IPR036259">
    <property type="entry name" value="MFS_trans_sf"/>
</dbReference>
<dbReference type="PROSITE" id="PS50850">
    <property type="entry name" value="MFS"/>
    <property type="match status" value="1"/>
</dbReference>
<feature type="transmembrane region" description="Helical" evidence="7">
    <location>
        <begin position="249"/>
        <end position="270"/>
    </location>
</feature>
<organism evidence="9 10">
    <name type="scientific">Citrus unshiu</name>
    <name type="common">Satsuma mandarin</name>
    <name type="synonym">Citrus nobilis var. unshiu</name>
    <dbReference type="NCBI Taxonomy" id="55188"/>
    <lineage>
        <taxon>Eukaryota</taxon>
        <taxon>Viridiplantae</taxon>
        <taxon>Streptophyta</taxon>
        <taxon>Embryophyta</taxon>
        <taxon>Tracheophyta</taxon>
        <taxon>Spermatophyta</taxon>
        <taxon>Magnoliopsida</taxon>
        <taxon>eudicotyledons</taxon>
        <taxon>Gunneridae</taxon>
        <taxon>Pentapetalae</taxon>
        <taxon>rosids</taxon>
        <taxon>malvids</taxon>
        <taxon>Sapindales</taxon>
        <taxon>Rutaceae</taxon>
        <taxon>Aurantioideae</taxon>
        <taxon>Citrus</taxon>
    </lineage>
</organism>
<keyword evidence="3" id="KW-0762">Sugar transport</keyword>
<feature type="transmembrane region" description="Helical" evidence="7">
    <location>
        <begin position="123"/>
        <end position="141"/>
    </location>
</feature>